<dbReference type="AlphaFoldDB" id="A0A9E7GB22"/>
<name>A0A9E7GB22_9LILI</name>
<feature type="non-terminal residue" evidence="1">
    <location>
        <position position="1"/>
    </location>
</feature>
<evidence type="ECO:0000313" key="1">
    <source>
        <dbReference type="EMBL" id="URE09362.1"/>
    </source>
</evidence>
<dbReference type="EMBL" id="CP097508">
    <property type="protein sequence ID" value="URE09362.1"/>
    <property type="molecule type" value="Genomic_DNA"/>
</dbReference>
<keyword evidence="2" id="KW-1185">Reference proteome</keyword>
<proteinExistence type="predicted"/>
<sequence length="95" mass="10635">TEELIEACMLRGLLGGEAHRRAAVLPVLDLLLGSQQSEQYALVFSASHSPRKRGERLLRGWLAGIKEPCYCCSVFLLQCYPPMYIMYACVETLKA</sequence>
<gene>
    <name evidence="1" type="ORF">MUK42_37423</name>
</gene>
<protein>
    <submittedName>
        <fullName evidence="1">Uncharacterized protein</fullName>
    </submittedName>
</protein>
<organism evidence="1 2">
    <name type="scientific">Musa troglodytarum</name>
    <name type="common">fe'i banana</name>
    <dbReference type="NCBI Taxonomy" id="320322"/>
    <lineage>
        <taxon>Eukaryota</taxon>
        <taxon>Viridiplantae</taxon>
        <taxon>Streptophyta</taxon>
        <taxon>Embryophyta</taxon>
        <taxon>Tracheophyta</taxon>
        <taxon>Spermatophyta</taxon>
        <taxon>Magnoliopsida</taxon>
        <taxon>Liliopsida</taxon>
        <taxon>Zingiberales</taxon>
        <taxon>Musaceae</taxon>
        <taxon>Musa</taxon>
    </lineage>
</organism>
<dbReference type="Proteomes" id="UP001055439">
    <property type="component" value="Chromosome 6"/>
</dbReference>
<evidence type="ECO:0000313" key="2">
    <source>
        <dbReference type="Proteomes" id="UP001055439"/>
    </source>
</evidence>
<accession>A0A9E7GB22</accession>
<reference evidence="1" key="1">
    <citation type="submission" date="2022-05" db="EMBL/GenBank/DDBJ databases">
        <title>The Musa troglodytarum L. genome provides insights into the mechanism of non-climacteric behaviour and enrichment of carotenoids.</title>
        <authorList>
            <person name="Wang J."/>
        </authorList>
    </citation>
    <scope>NUCLEOTIDE SEQUENCE</scope>
    <source>
        <tissue evidence="1">Leaf</tissue>
    </source>
</reference>